<organism evidence="2 3">
    <name type="scientific">Panagrellus redivivus</name>
    <name type="common">Microworm</name>
    <dbReference type="NCBI Taxonomy" id="6233"/>
    <lineage>
        <taxon>Eukaryota</taxon>
        <taxon>Metazoa</taxon>
        <taxon>Ecdysozoa</taxon>
        <taxon>Nematoda</taxon>
        <taxon>Chromadorea</taxon>
        <taxon>Rhabditida</taxon>
        <taxon>Tylenchina</taxon>
        <taxon>Panagrolaimomorpha</taxon>
        <taxon>Panagrolaimoidea</taxon>
        <taxon>Panagrolaimidae</taxon>
        <taxon>Panagrellus</taxon>
    </lineage>
</organism>
<reference evidence="2" key="1">
    <citation type="journal article" date="2013" name="Genetics">
        <title>The draft genome and transcriptome of Panagrellus redivivus are shaped by the harsh demands of a free-living lifestyle.</title>
        <authorList>
            <person name="Srinivasan J."/>
            <person name="Dillman A.R."/>
            <person name="Macchietto M.G."/>
            <person name="Heikkinen L."/>
            <person name="Lakso M."/>
            <person name="Fracchia K.M."/>
            <person name="Antoshechkin I."/>
            <person name="Mortazavi A."/>
            <person name="Wong G."/>
            <person name="Sternberg P.W."/>
        </authorList>
    </citation>
    <scope>NUCLEOTIDE SEQUENCE [LARGE SCALE GENOMIC DNA]</scope>
    <source>
        <strain evidence="2">MT8872</strain>
    </source>
</reference>
<reference evidence="3" key="2">
    <citation type="submission" date="2020-10" db="UniProtKB">
        <authorList>
            <consortium name="WormBaseParasite"/>
        </authorList>
    </citation>
    <scope>IDENTIFICATION</scope>
</reference>
<keyword evidence="1" id="KW-0812">Transmembrane</keyword>
<dbReference type="Proteomes" id="UP000492821">
    <property type="component" value="Unassembled WGS sequence"/>
</dbReference>
<accession>A0A7E4V4V5</accession>
<name>A0A7E4V4V5_PANRE</name>
<evidence type="ECO:0000313" key="3">
    <source>
        <dbReference type="WBParaSite" id="Pan_g16545.t1"/>
    </source>
</evidence>
<feature type="transmembrane region" description="Helical" evidence="1">
    <location>
        <begin position="37"/>
        <end position="57"/>
    </location>
</feature>
<protein>
    <submittedName>
        <fullName evidence="3">Uncharacterized protein</fullName>
    </submittedName>
</protein>
<sequence>MAHIPLFVSCVSVENDYIARVPLIYLSRPFLSFSFRFIPLCVITAAAVLIVTSFNVADLRPWTFLTNKSKQSQIRQF</sequence>
<proteinExistence type="predicted"/>
<keyword evidence="2" id="KW-1185">Reference proteome</keyword>
<evidence type="ECO:0000256" key="1">
    <source>
        <dbReference type="SAM" id="Phobius"/>
    </source>
</evidence>
<keyword evidence="1" id="KW-1133">Transmembrane helix</keyword>
<dbReference type="AlphaFoldDB" id="A0A7E4V4V5"/>
<dbReference type="WBParaSite" id="Pan_g16545.t1">
    <property type="protein sequence ID" value="Pan_g16545.t1"/>
    <property type="gene ID" value="Pan_g16545"/>
</dbReference>
<evidence type="ECO:0000313" key="2">
    <source>
        <dbReference type="Proteomes" id="UP000492821"/>
    </source>
</evidence>
<keyword evidence="1" id="KW-0472">Membrane</keyword>